<organism evidence="1 2">
    <name type="scientific">Linum trigynum</name>
    <dbReference type="NCBI Taxonomy" id="586398"/>
    <lineage>
        <taxon>Eukaryota</taxon>
        <taxon>Viridiplantae</taxon>
        <taxon>Streptophyta</taxon>
        <taxon>Embryophyta</taxon>
        <taxon>Tracheophyta</taxon>
        <taxon>Spermatophyta</taxon>
        <taxon>Magnoliopsida</taxon>
        <taxon>eudicotyledons</taxon>
        <taxon>Gunneridae</taxon>
        <taxon>Pentapetalae</taxon>
        <taxon>rosids</taxon>
        <taxon>fabids</taxon>
        <taxon>Malpighiales</taxon>
        <taxon>Linaceae</taxon>
        <taxon>Linum</taxon>
    </lineage>
</organism>
<dbReference type="AlphaFoldDB" id="A0AAV2G8K5"/>
<protein>
    <recommendedName>
        <fullName evidence="3">Chromo domain-containing protein</fullName>
    </recommendedName>
</protein>
<keyword evidence="2" id="KW-1185">Reference proteome</keyword>
<evidence type="ECO:0000313" key="1">
    <source>
        <dbReference type="EMBL" id="CAL1406980.1"/>
    </source>
</evidence>
<evidence type="ECO:0008006" key="3">
    <source>
        <dbReference type="Google" id="ProtNLM"/>
    </source>
</evidence>
<dbReference type="PANTHER" id="PTHR46148:SF44">
    <property type="entry name" value="GAG-POL POLYPROTEIN"/>
    <property type="match status" value="1"/>
</dbReference>
<accession>A0AAV2G8K5</accession>
<dbReference type="PANTHER" id="PTHR46148">
    <property type="entry name" value="CHROMO DOMAIN-CONTAINING PROTEIN"/>
    <property type="match status" value="1"/>
</dbReference>
<proteinExistence type="predicted"/>
<gene>
    <name evidence="1" type="ORF">LTRI10_LOCUS46672</name>
</gene>
<evidence type="ECO:0000313" key="2">
    <source>
        <dbReference type="Proteomes" id="UP001497516"/>
    </source>
</evidence>
<name>A0AAV2G8K5_9ROSI</name>
<dbReference type="Proteomes" id="UP001497516">
    <property type="component" value="Chromosome 8"/>
</dbReference>
<dbReference type="EMBL" id="OZ034821">
    <property type="protein sequence ID" value="CAL1406980.1"/>
    <property type="molecule type" value="Genomic_DNA"/>
</dbReference>
<reference evidence="1 2" key="1">
    <citation type="submission" date="2024-04" db="EMBL/GenBank/DDBJ databases">
        <authorList>
            <person name="Fracassetti M."/>
        </authorList>
    </citation>
    <scope>NUCLEOTIDE SEQUENCE [LARGE SCALE GENOMIC DNA]</scope>
</reference>
<sequence length="80" mass="9580">MLRAYRSNPEHVIKHEEIQLEDHLTYEEVLAQIVDKQEKELRRKKIVMVKVVWRNQGSEAATWETESCMREKNPELFNGI</sequence>